<feature type="region of interest" description="Disordered" evidence="1">
    <location>
        <begin position="215"/>
        <end position="237"/>
    </location>
</feature>
<dbReference type="EMBL" id="ML996276">
    <property type="protein sequence ID" value="KAF2728527.1"/>
    <property type="molecule type" value="Genomic_DNA"/>
</dbReference>
<keyword evidence="3" id="KW-1185">Reference proteome</keyword>
<proteinExistence type="predicted"/>
<name>A0A9P4QPI3_9PLEO</name>
<dbReference type="AlphaFoldDB" id="A0A9P4QPI3"/>
<dbReference type="OrthoDB" id="10673860at2759"/>
<evidence type="ECO:0000313" key="2">
    <source>
        <dbReference type="EMBL" id="KAF2728527.1"/>
    </source>
</evidence>
<evidence type="ECO:0000256" key="1">
    <source>
        <dbReference type="SAM" id="MobiDB-lite"/>
    </source>
</evidence>
<accession>A0A9P4QPI3</accession>
<dbReference type="Proteomes" id="UP000799444">
    <property type="component" value="Unassembled WGS sequence"/>
</dbReference>
<evidence type="ECO:0000313" key="3">
    <source>
        <dbReference type="Proteomes" id="UP000799444"/>
    </source>
</evidence>
<sequence length="395" mass="40964">MGPWTLLSDSMPSSTVLLSSFTAAPSDLANSSISFATTPTALNSSFVSLVSSSPISSDSSILTTITPLSSSPIVTSAPSSLDLSNSSTTNTAVLNPSSTSSVSSSPVLSSTYTMSTAISNSSSVISVSSFSGFSDSSSSSTVPTSIPYCSIPIFTFDIDSTTTLTVSHTPLDTNSTFASSTASESIMFTSPSAPYPTAVVFTNSSFASTSSMILETSTTPEPSPVSSTPTFPVPSNTSDTTMPTNFCLKIVTPNHPLNGYVMTSAGPNTNLVIQAPGIFTYPVAYFNLESSGRWVTSEGDIMTVYTPLSSTRFARPITPDTISSAPASYPTYTCSIEGDNSFQCLASNGKFTWDNFAMVGSNNILMVTTETEDVGNIAIVKLGVFPRTQCPGGSA</sequence>
<gene>
    <name evidence="2" type="ORF">EJ04DRAFT_96187</name>
</gene>
<protein>
    <submittedName>
        <fullName evidence="2">Uncharacterized protein</fullName>
    </submittedName>
</protein>
<feature type="region of interest" description="Disordered" evidence="1">
    <location>
        <begin position="88"/>
        <end position="107"/>
    </location>
</feature>
<comment type="caution">
    <text evidence="2">The sequence shown here is derived from an EMBL/GenBank/DDBJ whole genome shotgun (WGS) entry which is preliminary data.</text>
</comment>
<organism evidence="2 3">
    <name type="scientific">Polyplosphaeria fusca</name>
    <dbReference type="NCBI Taxonomy" id="682080"/>
    <lineage>
        <taxon>Eukaryota</taxon>
        <taxon>Fungi</taxon>
        <taxon>Dikarya</taxon>
        <taxon>Ascomycota</taxon>
        <taxon>Pezizomycotina</taxon>
        <taxon>Dothideomycetes</taxon>
        <taxon>Pleosporomycetidae</taxon>
        <taxon>Pleosporales</taxon>
        <taxon>Tetraplosphaeriaceae</taxon>
        <taxon>Polyplosphaeria</taxon>
    </lineage>
</organism>
<reference evidence="2" key="1">
    <citation type="journal article" date="2020" name="Stud. Mycol.">
        <title>101 Dothideomycetes genomes: a test case for predicting lifestyles and emergence of pathogens.</title>
        <authorList>
            <person name="Haridas S."/>
            <person name="Albert R."/>
            <person name="Binder M."/>
            <person name="Bloem J."/>
            <person name="Labutti K."/>
            <person name="Salamov A."/>
            <person name="Andreopoulos B."/>
            <person name="Baker S."/>
            <person name="Barry K."/>
            <person name="Bills G."/>
            <person name="Bluhm B."/>
            <person name="Cannon C."/>
            <person name="Castanera R."/>
            <person name="Culley D."/>
            <person name="Daum C."/>
            <person name="Ezra D."/>
            <person name="Gonzalez J."/>
            <person name="Henrissat B."/>
            <person name="Kuo A."/>
            <person name="Liang C."/>
            <person name="Lipzen A."/>
            <person name="Lutzoni F."/>
            <person name="Magnuson J."/>
            <person name="Mondo S."/>
            <person name="Nolan M."/>
            <person name="Ohm R."/>
            <person name="Pangilinan J."/>
            <person name="Park H.-J."/>
            <person name="Ramirez L."/>
            <person name="Alfaro M."/>
            <person name="Sun H."/>
            <person name="Tritt A."/>
            <person name="Yoshinaga Y."/>
            <person name="Zwiers L.-H."/>
            <person name="Turgeon B."/>
            <person name="Goodwin S."/>
            <person name="Spatafora J."/>
            <person name="Crous P."/>
            <person name="Grigoriev I."/>
        </authorList>
    </citation>
    <scope>NUCLEOTIDE SEQUENCE</scope>
    <source>
        <strain evidence="2">CBS 125425</strain>
    </source>
</reference>